<dbReference type="RefSeq" id="WP_188692527.1">
    <property type="nucleotide sequence ID" value="NZ_BMIR01000007.1"/>
</dbReference>
<reference evidence="1" key="1">
    <citation type="journal article" date="2014" name="Int. J. Syst. Evol. Microbiol.">
        <title>Complete genome sequence of Corynebacterium casei LMG S-19264T (=DSM 44701T), isolated from a smear-ripened cheese.</title>
        <authorList>
            <consortium name="US DOE Joint Genome Institute (JGI-PGF)"/>
            <person name="Walter F."/>
            <person name="Albersmeier A."/>
            <person name="Kalinowski J."/>
            <person name="Ruckert C."/>
        </authorList>
    </citation>
    <scope>NUCLEOTIDE SEQUENCE</scope>
    <source>
        <strain evidence="1">CGMCC 1.15371</strain>
    </source>
</reference>
<keyword evidence="2" id="KW-1185">Reference proteome</keyword>
<dbReference type="EMBL" id="BMIR01000007">
    <property type="protein sequence ID" value="GGE39779.1"/>
    <property type="molecule type" value="Genomic_DNA"/>
</dbReference>
<gene>
    <name evidence="1" type="ORF">GCM10011391_18230</name>
</gene>
<accession>A0A8J2VN95</accession>
<name>A0A8J2VN95_9BACL</name>
<dbReference type="PANTHER" id="PTHR48100:SF1">
    <property type="entry name" value="HISTIDINE PHOSPHATASE FAMILY PROTEIN-RELATED"/>
    <property type="match status" value="1"/>
</dbReference>
<dbReference type="InterPro" id="IPR050275">
    <property type="entry name" value="PGM_Phosphatase"/>
</dbReference>
<dbReference type="CDD" id="cd07067">
    <property type="entry name" value="HP_PGM_like"/>
    <property type="match status" value="1"/>
</dbReference>
<dbReference type="Gene3D" id="3.40.50.1240">
    <property type="entry name" value="Phosphoglycerate mutase-like"/>
    <property type="match status" value="1"/>
</dbReference>
<dbReference type="SUPFAM" id="SSF53254">
    <property type="entry name" value="Phosphoglycerate mutase-like"/>
    <property type="match status" value="1"/>
</dbReference>
<dbReference type="InterPro" id="IPR029033">
    <property type="entry name" value="His_PPase_superfam"/>
</dbReference>
<dbReference type="AlphaFoldDB" id="A0A8J2VN95"/>
<evidence type="ECO:0000313" key="2">
    <source>
        <dbReference type="Proteomes" id="UP000628775"/>
    </source>
</evidence>
<protein>
    <submittedName>
        <fullName evidence="1">Phosphoglycerate mutase</fullName>
    </submittedName>
</protein>
<dbReference type="GO" id="GO:0005737">
    <property type="term" value="C:cytoplasm"/>
    <property type="evidence" value="ECO:0007669"/>
    <property type="project" value="TreeGrafter"/>
</dbReference>
<evidence type="ECO:0000313" key="1">
    <source>
        <dbReference type="EMBL" id="GGE39779.1"/>
    </source>
</evidence>
<reference evidence="1" key="2">
    <citation type="submission" date="2020-09" db="EMBL/GenBank/DDBJ databases">
        <authorList>
            <person name="Sun Q."/>
            <person name="Zhou Y."/>
        </authorList>
    </citation>
    <scope>NUCLEOTIDE SEQUENCE</scope>
    <source>
        <strain evidence="1">CGMCC 1.15371</strain>
    </source>
</reference>
<dbReference type="SMART" id="SM00855">
    <property type="entry name" value="PGAM"/>
    <property type="match status" value="1"/>
</dbReference>
<dbReference type="Pfam" id="PF00300">
    <property type="entry name" value="His_Phos_1"/>
    <property type="match status" value="1"/>
</dbReference>
<sequence length="190" mass="21746">MKKLYLIRHCEASGQAPEALLTDKGRLQSESLSMFLSNLSIEQIVCSPFLRAKQSIQPFAQKEKFPVRVDERLRERVLSNEKLSDWYIALKQTYEDVDLKYTGGESTREAMHRAIECIDGCLQEAQSVTVLVTHGGLLSLILKYYDDNYSFTDWEGLTNPDVFCLTFVHYAETQTPKIERIWGQSDGTIP</sequence>
<organism evidence="1 2">
    <name type="scientific">Pullulanibacillus camelliae</name>
    <dbReference type="NCBI Taxonomy" id="1707096"/>
    <lineage>
        <taxon>Bacteria</taxon>
        <taxon>Bacillati</taxon>
        <taxon>Bacillota</taxon>
        <taxon>Bacilli</taxon>
        <taxon>Bacillales</taxon>
        <taxon>Sporolactobacillaceae</taxon>
        <taxon>Pullulanibacillus</taxon>
    </lineage>
</organism>
<dbReference type="GO" id="GO:0016791">
    <property type="term" value="F:phosphatase activity"/>
    <property type="evidence" value="ECO:0007669"/>
    <property type="project" value="TreeGrafter"/>
</dbReference>
<dbReference type="InterPro" id="IPR013078">
    <property type="entry name" value="His_Pase_superF_clade-1"/>
</dbReference>
<comment type="caution">
    <text evidence="1">The sequence shown here is derived from an EMBL/GenBank/DDBJ whole genome shotgun (WGS) entry which is preliminary data.</text>
</comment>
<dbReference type="PANTHER" id="PTHR48100">
    <property type="entry name" value="BROAD-SPECIFICITY PHOSPHATASE YOR283W-RELATED"/>
    <property type="match status" value="1"/>
</dbReference>
<proteinExistence type="predicted"/>
<dbReference type="Proteomes" id="UP000628775">
    <property type="component" value="Unassembled WGS sequence"/>
</dbReference>